<dbReference type="AlphaFoldDB" id="A0A3P1SX59"/>
<dbReference type="Proteomes" id="UP000267535">
    <property type="component" value="Unassembled WGS sequence"/>
</dbReference>
<dbReference type="EMBL" id="RQXV01000001">
    <property type="protein sequence ID" value="RRD01704.1"/>
    <property type="molecule type" value="Genomic_DNA"/>
</dbReference>
<comment type="caution">
    <text evidence="1">The sequence shown here is derived from an EMBL/GenBank/DDBJ whole genome shotgun (WGS) entry which is preliminary data.</text>
</comment>
<evidence type="ECO:0000313" key="2">
    <source>
        <dbReference type="Proteomes" id="UP000267535"/>
    </source>
</evidence>
<name>A0A3P1SX59_9GAMM</name>
<protein>
    <submittedName>
        <fullName evidence="1">Uncharacterized protein</fullName>
    </submittedName>
</protein>
<dbReference type="OrthoDB" id="6120253at2"/>
<gene>
    <name evidence="1" type="ORF">EHS89_03885</name>
</gene>
<dbReference type="RefSeq" id="WP_124924777.1">
    <property type="nucleotide sequence ID" value="NZ_BMOH01000001.1"/>
</dbReference>
<keyword evidence="2" id="KW-1185">Reference proteome</keyword>
<proteinExistence type="predicted"/>
<accession>A0A3P1SX59</accession>
<organism evidence="1 2">
    <name type="scientific">Amphritea balenae</name>
    <dbReference type="NCBI Taxonomy" id="452629"/>
    <lineage>
        <taxon>Bacteria</taxon>
        <taxon>Pseudomonadati</taxon>
        <taxon>Pseudomonadota</taxon>
        <taxon>Gammaproteobacteria</taxon>
        <taxon>Oceanospirillales</taxon>
        <taxon>Oceanospirillaceae</taxon>
        <taxon>Amphritea</taxon>
    </lineage>
</organism>
<evidence type="ECO:0000313" key="1">
    <source>
        <dbReference type="EMBL" id="RRD01704.1"/>
    </source>
</evidence>
<sequence length="105" mass="11885">MSDNKYTDIMGLLLSEEVGDDIDELQQLNDIIFCSSEKLPMEVGNTEEGELIWQTEEDQFALHLWKIEGRISLKLIPKSKSNYSVERLAKVAIAAVLEDLKKADS</sequence>
<reference evidence="1 2" key="1">
    <citation type="submission" date="2018-11" db="EMBL/GenBank/DDBJ databases">
        <title>The draft genome sequence of Amphritea balenae JAMM 1525T.</title>
        <authorList>
            <person name="Fang Z."/>
            <person name="Zhang Y."/>
            <person name="Han X."/>
        </authorList>
    </citation>
    <scope>NUCLEOTIDE SEQUENCE [LARGE SCALE GENOMIC DNA]</scope>
    <source>
        <strain evidence="1 2">JAMM 1525</strain>
    </source>
</reference>